<dbReference type="PANTHER" id="PTHR32060">
    <property type="entry name" value="TAIL-SPECIFIC PROTEASE"/>
    <property type="match status" value="1"/>
</dbReference>
<dbReference type="STRING" id="1121301.SAMN02745912_03844"/>
<reference evidence="3 4" key="1">
    <citation type="submission" date="2016-11" db="EMBL/GenBank/DDBJ databases">
        <authorList>
            <person name="Jaros S."/>
            <person name="Januszkiewicz K."/>
            <person name="Wedrychowicz H."/>
        </authorList>
    </citation>
    <scope>NUCLEOTIDE SEQUENCE [LARGE SCALE GENOMIC DNA]</scope>
    <source>
        <strain evidence="3 4">DSM 15212</strain>
    </source>
</reference>
<dbReference type="EMBL" id="FRAG01000119">
    <property type="protein sequence ID" value="SHK62861.1"/>
    <property type="molecule type" value="Genomic_DNA"/>
</dbReference>
<dbReference type="InterPro" id="IPR029045">
    <property type="entry name" value="ClpP/crotonase-like_dom_sf"/>
</dbReference>
<dbReference type="SMART" id="SM00698">
    <property type="entry name" value="MORN"/>
    <property type="match status" value="2"/>
</dbReference>
<name>A0A1M6U123_PARC5</name>
<dbReference type="GO" id="GO:0008236">
    <property type="term" value="F:serine-type peptidase activity"/>
    <property type="evidence" value="ECO:0007669"/>
    <property type="project" value="InterPro"/>
</dbReference>
<dbReference type="RefSeq" id="WP_073153796.1">
    <property type="nucleotide sequence ID" value="NZ_FRAG01000119.1"/>
</dbReference>
<dbReference type="GO" id="GO:0004175">
    <property type="term" value="F:endopeptidase activity"/>
    <property type="evidence" value="ECO:0007669"/>
    <property type="project" value="TreeGrafter"/>
</dbReference>
<dbReference type="Proteomes" id="UP000184465">
    <property type="component" value="Unassembled WGS sequence"/>
</dbReference>
<dbReference type="SUPFAM" id="SSF52096">
    <property type="entry name" value="ClpP/crotonase"/>
    <property type="match status" value="1"/>
</dbReference>
<gene>
    <name evidence="3" type="ORF">SAMN02745912_03844</name>
</gene>
<dbReference type="Pfam" id="PF02493">
    <property type="entry name" value="MORN"/>
    <property type="match status" value="2"/>
</dbReference>
<keyword evidence="4" id="KW-1185">Reference proteome</keyword>
<evidence type="ECO:0000256" key="1">
    <source>
        <dbReference type="ARBA" id="ARBA00022737"/>
    </source>
</evidence>
<keyword evidence="3" id="KW-0645">Protease</keyword>
<protein>
    <submittedName>
        <fullName evidence="3">C-terminal processing protease CtpA/Prc, contains a PDZ domain</fullName>
    </submittedName>
</protein>
<dbReference type="OrthoDB" id="3177522at2"/>
<dbReference type="Gene3D" id="3.90.226.10">
    <property type="entry name" value="2-enoyl-CoA Hydratase, Chain A, domain 1"/>
    <property type="match status" value="1"/>
</dbReference>
<dbReference type="InterPro" id="IPR003409">
    <property type="entry name" value="MORN"/>
</dbReference>
<dbReference type="Pfam" id="PF03572">
    <property type="entry name" value="Peptidase_S41"/>
    <property type="match status" value="1"/>
</dbReference>
<dbReference type="PANTHER" id="PTHR32060:SF22">
    <property type="entry name" value="CARBOXYL-TERMINAL-PROCESSING PEPTIDASE 3, CHLOROPLASTIC"/>
    <property type="match status" value="1"/>
</dbReference>
<dbReference type="GO" id="GO:0006508">
    <property type="term" value="P:proteolysis"/>
    <property type="evidence" value="ECO:0007669"/>
    <property type="project" value="UniProtKB-KW"/>
</dbReference>
<dbReference type="PROSITE" id="PS51257">
    <property type="entry name" value="PROKAR_LIPOPROTEIN"/>
    <property type="match status" value="1"/>
</dbReference>
<dbReference type="Gene3D" id="2.20.110.10">
    <property type="entry name" value="Histone H3 K4-specific methyltransferase SET7/9 N-terminal domain"/>
    <property type="match status" value="1"/>
</dbReference>
<dbReference type="AlphaFoldDB" id="A0A1M6U123"/>
<evidence type="ECO:0000313" key="4">
    <source>
        <dbReference type="Proteomes" id="UP000184465"/>
    </source>
</evidence>
<evidence type="ECO:0000313" key="3">
    <source>
        <dbReference type="EMBL" id="SHK62861.1"/>
    </source>
</evidence>
<keyword evidence="1" id="KW-0677">Repeat</keyword>
<proteinExistence type="predicted"/>
<dbReference type="SMART" id="SM00245">
    <property type="entry name" value="TSPc"/>
    <property type="match status" value="1"/>
</dbReference>
<dbReference type="SUPFAM" id="SSF82185">
    <property type="entry name" value="Histone H3 K4-specific methyltransferase SET7/9 N-terminal domain"/>
    <property type="match status" value="1"/>
</dbReference>
<sequence>MNKKRLFIMLLFFMLLLIIGCSNKNITTIEENKNIKNEIKYGLAENGNKIEEDIIKTIKYEFKLSDGLIRKGYYKGDLKDNLPNGDGIFKDIDGTKYIGHWKDGLPHGEGTYYNEGYWILDGKWENGEFVKLKDEYISLENAKDDLEQLQSFVVCNHPKLQNEEFREKFLKQIEKAKKSIKEPIKKDEFYLIVQELLATLKDGHTSAYFKPETKKIPLNILWLDEGIIITESFNKFLKGDKILKIGDKDTKQILSGLIKVIPAENEFWVRAMGESLLLTKAYLKKLGLIRDNEEVNFTVERTNGEVETIREHFYTYTFYERYKRNSIGSYSFKIYDENNLAIFALNRCIVNNDLSKEIERFFKQVKEKNISRIGVDLRENFGGNSSVINEFLRYIKSNKEYKPYVIEKNNRKMKLVKANNNNEYIYNGKIYILTSKNTFSSAMLFANTFKVNDIALIIGEPTGNSINNYGHTVHKMLENSNITVFASTRYWKSPDKNNGNTLQPDILIIKKRKDIIEDNDPVIKWLIESN</sequence>
<accession>A0A1M6U123</accession>
<evidence type="ECO:0000259" key="2">
    <source>
        <dbReference type="SMART" id="SM00245"/>
    </source>
</evidence>
<dbReference type="InterPro" id="IPR005151">
    <property type="entry name" value="Tail-specific_protease"/>
</dbReference>
<keyword evidence="3" id="KW-0378">Hydrolase</keyword>
<feature type="domain" description="Tail specific protease" evidence="2">
    <location>
        <begin position="292"/>
        <end position="509"/>
    </location>
</feature>
<organism evidence="3 4">
    <name type="scientific">Paramaledivibacter caminithermalis (strain DSM 15212 / CIP 107654 / DViRD3)</name>
    <name type="common">Clostridium caminithermale</name>
    <dbReference type="NCBI Taxonomy" id="1121301"/>
    <lineage>
        <taxon>Bacteria</taxon>
        <taxon>Bacillati</taxon>
        <taxon>Bacillota</taxon>
        <taxon>Clostridia</taxon>
        <taxon>Peptostreptococcales</taxon>
        <taxon>Caminicellaceae</taxon>
        <taxon>Paramaledivibacter</taxon>
    </lineage>
</organism>